<accession>A0A7W9W793</accession>
<name>A0A7W9W793_ARMRO</name>
<keyword evidence="1" id="KW-0472">Membrane</keyword>
<organism evidence="2 3">
    <name type="scientific">Armatimonas rosea</name>
    <dbReference type="NCBI Taxonomy" id="685828"/>
    <lineage>
        <taxon>Bacteria</taxon>
        <taxon>Bacillati</taxon>
        <taxon>Armatimonadota</taxon>
        <taxon>Armatimonadia</taxon>
        <taxon>Armatimonadales</taxon>
        <taxon>Armatimonadaceae</taxon>
        <taxon>Armatimonas</taxon>
    </lineage>
</organism>
<dbReference type="PANTHER" id="PTHR35792">
    <property type="entry name" value="GENERAL STRESS PROTEIN"/>
    <property type="match status" value="1"/>
</dbReference>
<evidence type="ECO:0000256" key="1">
    <source>
        <dbReference type="SAM" id="Phobius"/>
    </source>
</evidence>
<dbReference type="AlphaFoldDB" id="A0A7W9W793"/>
<gene>
    <name evidence="2" type="ORF">HNQ39_002178</name>
</gene>
<dbReference type="Pfam" id="PF12732">
    <property type="entry name" value="YtxH"/>
    <property type="match status" value="1"/>
</dbReference>
<dbReference type="InterPro" id="IPR052928">
    <property type="entry name" value="Desiccation-related_membrane"/>
</dbReference>
<keyword evidence="1" id="KW-1133">Transmembrane helix</keyword>
<sequence length="100" mass="10855">MEEEDDNSTFVNLAAGFVVGLATGGLLGLLFAPKPGSELREDLKDRTEEAMDRLQEATSDLVARSKDLATQTKENLAHSLEAGKTAYAEKREELMAQLDA</sequence>
<dbReference type="EMBL" id="JACHGW010000002">
    <property type="protein sequence ID" value="MBB6050387.1"/>
    <property type="molecule type" value="Genomic_DNA"/>
</dbReference>
<comment type="caution">
    <text evidence="2">The sequence shown here is derived from an EMBL/GenBank/DDBJ whole genome shotgun (WGS) entry which is preliminary data.</text>
</comment>
<feature type="transmembrane region" description="Helical" evidence="1">
    <location>
        <begin position="12"/>
        <end position="32"/>
    </location>
</feature>
<dbReference type="InterPro" id="IPR024623">
    <property type="entry name" value="YtxH"/>
</dbReference>
<keyword evidence="3" id="KW-1185">Reference proteome</keyword>
<dbReference type="RefSeq" id="WP_184195250.1">
    <property type="nucleotide sequence ID" value="NZ_JACHGW010000002.1"/>
</dbReference>
<keyword evidence="1" id="KW-0812">Transmembrane</keyword>
<dbReference type="PANTHER" id="PTHR35792:SF1">
    <property type="entry name" value="SLL0268 PROTEIN"/>
    <property type="match status" value="1"/>
</dbReference>
<reference evidence="2 3" key="1">
    <citation type="submission" date="2020-08" db="EMBL/GenBank/DDBJ databases">
        <title>Genomic Encyclopedia of Type Strains, Phase IV (KMG-IV): sequencing the most valuable type-strain genomes for metagenomic binning, comparative biology and taxonomic classification.</title>
        <authorList>
            <person name="Goeker M."/>
        </authorList>
    </citation>
    <scope>NUCLEOTIDE SEQUENCE [LARGE SCALE GENOMIC DNA]</scope>
    <source>
        <strain evidence="2 3">DSM 23562</strain>
    </source>
</reference>
<dbReference type="Proteomes" id="UP000520814">
    <property type="component" value="Unassembled WGS sequence"/>
</dbReference>
<protein>
    <submittedName>
        <fullName evidence="2">Gas vesicle protein</fullName>
    </submittedName>
</protein>
<evidence type="ECO:0000313" key="2">
    <source>
        <dbReference type="EMBL" id="MBB6050387.1"/>
    </source>
</evidence>
<proteinExistence type="predicted"/>
<evidence type="ECO:0000313" key="3">
    <source>
        <dbReference type="Proteomes" id="UP000520814"/>
    </source>
</evidence>